<organism evidence="2 3">
    <name type="scientific">Rhodococcus olei</name>
    <dbReference type="NCBI Taxonomy" id="2161675"/>
    <lineage>
        <taxon>Bacteria</taxon>
        <taxon>Bacillati</taxon>
        <taxon>Actinomycetota</taxon>
        <taxon>Actinomycetes</taxon>
        <taxon>Mycobacteriales</taxon>
        <taxon>Nocardiaceae</taxon>
        <taxon>Rhodococcus</taxon>
    </lineage>
</organism>
<dbReference type="Pfam" id="PF01740">
    <property type="entry name" value="STAS"/>
    <property type="match status" value="1"/>
</dbReference>
<dbReference type="Gene3D" id="3.30.750.24">
    <property type="entry name" value="STAS domain"/>
    <property type="match status" value="1"/>
</dbReference>
<sequence length="121" mass="12601">MPTVAAVLGALDAPAVPDFLKAIDRAISLAVRTLIVDLSRVDFVGISGVLALADAQDRATCNGLAMLLVPDEATAGHTLRATDMADHFHCFPSVQAAAEARRVELAAHDQLEQVRVSSAAG</sequence>
<reference evidence="3" key="1">
    <citation type="journal article" date="2019" name="Int. J. Syst. Evol. Microbiol.">
        <title>The Global Catalogue of Microorganisms (GCM) 10K type strain sequencing project: providing services to taxonomists for standard genome sequencing and annotation.</title>
        <authorList>
            <consortium name="The Broad Institute Genomics Platform"/>
            <consortium name="The Broad Institute Genome Sequencing Center for Infectious Disease"/>
            <person name="Wu L."/>
            <person name="Ma J."/>
        </authorList>
    </citation>
    <scope>NUCLEOTIDE SEQUENCE [LARGE SCALE GENOMIC DNA]</scope>
    <source>
        <strain evidence="3">JCM 32206</strain>
    </source>
</reference>
<keyword evidence="3" id="KW-1185">Reference proteome</keyword>
<accession>A0ABP8P305</accession>
<dbReference type="Proteomes" id="UP001501183">
    <property type="component" value="Unassembled WGS sequence"/>
</dbReference>
<dbReference type="PROSITE" id="PS50801">
    <property type="entry name" value="STAS"/>
    <property type="match status" value="1"/>
</dbReference>
<gene>
    <name evidence="2" type="ORF">GCM10023094_23610</name>
</gene>
<comment type="caution">
    <text evidence="2">The sequence shown here is derived from an EMBL/GenBank/DDBJ whole genome shotgun (WGS) entry which is preliminary data.</text>
</comment>
<evidence type="ECO:0000259" key="1">
    <source>
        <dbReference type="PROSITE" id="PS50801"/>
    </source>
</evidence>
<evidence type="ECO:0000313" key="2">
    <source>
        <dbReference type="EMBL" id="GAA4479060.1"/>
    </source>
</evidence>
<dbReference type="InterPro" id="IPR002645">
    <property type="entry name" value="STAS_dom"/>
</dbReference>
<dbReference type="CDD" id="cd07043">
    <property type="entry name" value="STAS_anti-anti-sigma_factors"/>
    <property type="match status" value="1"/>
</dbReference>
<name>A0ABP8P305_9NOCA</name>
<dbReference type="EMBL" id="BAABFB010000038">
    <property type="protein sequence ID" value="GAA4479060.1"/>
    <property type="molecule type" value="Genomic_DNA"/>
</dbReference>
<feature type="domain" description="STAS" evidence="1">
    <location>
        <begin position="1"/>
        <end position="101"/>
    </location>
</feature>
<dbReference type="InterPro" id="IPR036513">
    <property type="entry name" value="STAS_dom_sf"/>
</dbReference>
<dbReference type="SUPFAM" id="SSF52091">
    <property type="entry name" value="SpoIIaa-like"/>
    <property type="match status" value="1"/>
</dbReference>
<proteinExistence type="predicted"/>
<evidence type="ECO:0000313" key="3">
    <source>
        <dbReference type="Proteomes" id="UP001501183"/>
    </source>
</evidence>
<protein>
    <recommendedName>
        <fullName evidence="1">STAS domain-containing protein</fullName>
    </recommendedName>
</protein>